<dbReference type="Pfam" id="PF13041">
    <property type="entry name" value="PPR_2"/>
    <property type="match status" value="3"/>
</dbReference>
<evidence type="ECO:0000256" key="3">
    <source>
        <dbReference type="PROSITE-ProRule" id="PRU00708"/>
    </source>
</evidence>
<keyword evidence="2" id="KW-0677">Repeat</keyword>
<reference evidence="5" key="2">
    <citation type="journal article" date="2023" name="Int. J. Mol. Sci.">
        <title>De Novo Assembly and Annotation of 11 Diverse Shrub Willow (Salix) Genomes Reveals Novel Gene Organization in Sex-Linked Regions.</title>
        <authorList>
            <person name="Hyden B."/>
            <person name="Feng K."/>
            <person name="Yates T.B."/>
            <person name="Jawdy S."/>
            <person name="Cereghino C."/>
            <person name="Smart L.B."/>
            <person name="Muchero W."/>
        </authorList>
    </citation>
    <scope>NUCLEOTIDE SEQUENCE</scope>
    <source>
        <tissue evidence="5">Shoot tip</tissue>
    </source>
</reference>
<feature type="region of interest" description="Disordered" evidence="4">
    <location>
        <begin position="585"/>
        <end position="606"/>
    </location>
</feature>
<dbReference type="Proteomes" id="UP001151532">
    <property type="component" value="Chromosome 10"/>
</dbReference>
<dbReference type="EMBL" id="JAPFFK010000014">
    <property type="protein sequence ID" value="KAJ6717377.1"/>
    <property type="molecule type" value="Genomic_DNA"/>
</dbReference>
<evidence type="ECO:0000313" key="6">
    <source>
        <dbReference type="Proteomes" id="UP001151532"/>
    </source>
</evidence>
<dbReference type="Pfam" id="PF12854">
    <property type="entry name" value="PPR_1"/>
    <property type="match status" value="1"/>
</dbReference>
<dbReference type="PROSITE" id="PS51375">
    <property type="entry name" value="PPR"/>
    <property type="match status" value="9"/>
</dbReference>
<protein>
    <submittedName>
        <fullName evidence="5">PENTATRICOPEPTIDE REPEAT-CONTAINING PROTEIN MITOCHONDRIAL</fullName>
    </submittedName>
</protein>
<feature type="repeat" description="PPR" evidence="3">
    <location>
        <begin position="516"/>
        <end position="550"/>
    </location>
</feature>
<gene>
    <name evidence="5" type="ORF">OIU79_005547</name>
</gene>
<dbReference type="AlphaFoldDB" id="A0A9Q0TT55"/>
<feature type="repeat" description="PPR" evidence="3">
    <location>
        <begin position="481"/>
        <end position="515"/>
    </location>
</feature>
<feature type="repeat" description="PPR" evidence="3">
    <location>
        <begin position="290"/>
        <end position="324"/>
    </location>
</feature>
<comment type="caution">
    <text evidence="5">The sequence shown here is derived from an EMBL/GenBank/DDBJ whole genome shotgun (WGS) entry which is preliminary data.</text>
</comment>
<dbReference type="PANTHER" id="PTHR47941">
    <property type="entry name" value="PENTATRICOPEPTIDE REPEAT-CONTAINING PROTEIN 3, MITOCHONDRIAL"/>
    <property type="match status" value="1"/>
</dbReference>
<feature type="repeat" description="PPR" evidence="3">
    <location>
        <begin position="184"/>
        <end position="218"/>
    </location>
</feature>
<proteinExistence type="inferred from homology"/>
<dbReference type="OrthoDB" id="185373at2759"/>
<evidence type="ECO:0000256" key="2">
    <source>
        <dbReference type="ARBA" id="ARBA00022737"/>
    </source>
</evidence>
<feature type="repeat" description="PPR" evidence="3">
    <location>
        <begin position="255"/>
        <end position="289"/>
    </location>
</feature>
<dbReference type="NCBIfam" id="TIGR00756">
    <property type="entry name" value="PPR"/>
    <property type="match status" value="9"/>
</dbReference>
<reference evidence="5" key="1">
    <citation type="submission" date="2022-11" db="EMBL/GenBank/DDBJ databases">
        <authorList>
            <person name="Hyden B.L."/>
            <person name="Feng K."/>
            <person name="Yates T."/>
            <person name="Jawdy S."/>
            <person name="Smart L.B."/>
            <person name="Muchero W."/>
        </authorList>
    </citation>
    <scope>NUCLEOTIDE SEQUENCE</scope>
    <source>
        <tissue evidence="5">Shoot tip</tissue>
    </source>
</reference>
<evidence type="ECO:0000256" key="1">
    <source>
        <dbReference type="ARBA" id="ARBA00007626"/>
    </source>
</evidence>
<dbReference type="SUPFAM" id="SSF81901">
    <property type="entry name" value="HCP-like"/>
    <property type="match status" value="1"/>
</dbReference>
<name>A0A9Q0TT55_SALPP</name>
<dbReference type="Gene3D" id="1.25.40.10">
    <property type="entry name" value="Tetratricopeptide repeat domain"/>
    <property type="match status" value="6"/>
</dbReference>
<sequence length="606" mass="67575">MARRLSKLQHRPLTAPSKLSALPFSTTVSHENPQISTTADGQDNHINDPIYNLRDLLEQGRNETAYNFTKSLILSDPSSFSSPSHLLSLFSASSSGDASLKLTLSDMLLSICSESKMHIQVSELYGFMRQEGRLPSFGYVRMIVESLVESKKFDNVLDLFKEMVGLGFRPDKLVYGKVILAAVKLGDLKLAMGGLCKARRIEEARRMLKEIESNGFVPDGFTYSIILDGLLKSDDGAGAALDLYREAIRKGVKIDNFTCSILLNGLCKEGKVEKAEEVLKSLVEHGLVPGEVIYNTIVNGYCQIGDMDKAILTIEQMESRGLRPNCIAFNSVIDKFCEMQMIDKAEEWVKKMVGKGIAPSVETYNILIDGYGRLCDFSRCFQVLEEMEGNGEKPNKCLELYETMKKLGLKPTINTFHPLISGCSKEGIKLKETLFNEMLQMNLSPDRVVYNDMIHFYQEIGHVQKAFALQQEMVDMGIRPDNKTYNSLILGHLKEGKLSETKDLVDDMKVKGLIPEADTYNLLIKGHCDLKDFNGAYVWYREMLENGFLPNVCICNELSTGLRKGGSLQEAQSICSEMIANGMDDSDTNEDLSAVAKGKHNSSDAR</sequence>
<evidence type="ECO:0000313" key="5">
    <source>
        <dbReference type="EMBL" id="KAJ6717377.1"/>
    </source>
</evidence>
<feature type="repeat" description="PPR" evidence="3">
    <location>
        <begin position="219"/>
        <end position="254"/>
    </location>
</feature>
<dbReference type="Pfam" id="PF01535">
    <property type="entry name" value="PPR"/>
    <property type="match status" value="2"/>
</dbReference>
<keyword evidence="6" id="KW-1185">Reference proteome</keyword>
<evidence type="ECO:0000256" key="4">
    <source>
        <dbReference type="SAM" id="MobiDB-lite"/>
    </source>
</evidence>
<dbReference type="InterPro" id="IPR002885">
    <property type="entry name" value="PPR_rpt"/>
</dbReference>
<comment type="similarity">
    <text evidence="1">Belongs to the PPR family. P subfamily.</text>
</comment>
<accession>A0A9Q0TT55</accession>
<feature type="repeat" description="PPR" evidence="3">
    <location>
        <begin position="446"/>
        <end position="480"/>
    </location>
</feature>
<feature type="repeat" description="PPR" evidence="3">
    <location>
        <begin position="360"/>
        <end position="394"/>
    </location>
</feature>
<feature type="repeat" description="PPR" evidence="3">
    <location>
        <begin position="325"/>
        <end position="359"/>
    </location>
</feature>
<dbReference type="InterPro" id="IPR011990">
    <property type="entry name" value="TPR-like_helical_dom_sf"/>
</dbReference>
<dbReference type="Pfam" id="PF13812">
    <property type="entry name" value="PPR_3"/>
    <property type="match status" value="1"/>
</dbReference>
<organism evidence="5 6">
    <name type="scientific">Salix purpurea</name>
    <name type="common">Purple osier willow</name>
    <dbReference type="NCBI Taxonomy" id="77065"/>
    <lineage>
        <taxon>Eukaryota</taxon>
        <taxon>Viridiplantae</taxon>
        <taxon>Streptophyta</taxon>
        <taxon>Embryophyta</taxon>
        <taxon>Tracheophyta</taxon>
        <taxon>Spermatophyta</taxon>
        <taxon>Magnoliopsida</taxon>
        <taxon>eudicotyledons</taxon>
        <taxon>Gunneridae</taxon>
        <taxon>Pentapetalae</taxon>
        <taxon>rosids</taxon>
        <taxon>fabids</taxon>
        <taxon>Malpighiales</taxon>
        <taxon>Salicaceae</taxon>
        <taxon>Saliceae</taxon>
        <taxon>Salix</taxon>
    </lineage>
</organism>